<evidence type="ECO:0000256" key="1">
    <source>
        <dbReference type="SAM" id="Phobius"/>
    </source>
</evidence>
<gene>
    <name evidence="3" type="ORF">HHUB_2316</name>
</gene>
<dbReference type="Pfam" id="PF26224">
    <property type="entry name" value="DUF8050"/>
    <property type="match status" value="1"/>
</dbReference>
<dbReference type="EMBL" id="LN831302">
    <property type="protein sequence ID" value="CQH56012.1"/>
    <property type="molecule type" value="Genomic_DNA"/>
</dbReference>
<protein>
    <submittedName>
        <fullName evidence="3">TIGR04206 family protein</fullName>
    </submittedName>
</protein>
<dbReference type="Proteomes" id="UP000066737">
    <property type="component" value="Chromosome I"/>
</dbReference>
<feature type="transmembrane region" description="Helical" evidence="1">
    <location>
        <begin position="92"/>
        <end position="109"/>
    </location>
</feature>
<dbReference type="KEGG" id="hhb:Hhub_2316"/>
<reference evidence="4" key="1">
    <citation type="journal article" date="2016" name="Environ. Microbiol.">
        <title>The complete genome of a viable archaeum isolated from 123-million-year-old rock salt.</title>
        <authorList>
            <person name="Jaakkola S.T."/>
            <person name="Pfeiffer F."/>
            <person name="Ravantti J.J."/>
            <person name="Guo Q."/>
            <person name="Liu Y."/>
            <person name="Chen X."/>
            <person name="Ma H."/>
            <person name="Yang C."/>
            <person name="Oksanen H.M."/>
            <person name="Bamford D.H."/>
        </authorList>
    </citation>
    <scope>NUCLEOTIDE SEQUENCE</scope>
    <source>
        <strain evidence="4">JI20-1</strain>
    </source>
</reference>
<dbReference type="InterPro" id="IPR058363">
    <property type="entry name" value="DUF8050"/>
</dbReference>
<feature type="domain" description="DUF8050" evidence="2">
    <location>
        <begin position="3"/>
        <end position="137"/>
    </location>
</feature>
<feature type="transmembrane region" description="Helical" evidence="1">
    <location>
        <begin position="115"/>
        <end position="133"/>
    </location>
</feature>
<keyword evidence="4" id="KW-1185">Reference proteome</keyword>
<dbReference type="OrthoDB" id="253356at2157"/>
<keyword evidence="1" id="KW-0812">Transmembrane</keyword>
<evidence type="ECO:0000259" key="2">
    <source>
        <dbReference type="Pfam" id="PF26224"/>
    </source>
</evidence>
<dbReference type="RefSeq" id="WP_059056722.1">
    <property type="nucleotide sequence ID" value="NZ_CEML01000002.1"/>
</dbReference>
<dbReference type="AlphaFoldDB" id="A0A0U5H284"/>
<keyword evidence="1" id="KW-0472">Membrane</keyword>
<organism evidence="3 4">
    <name type="scientific">Halobacterium hubeiense</name>
    <dbReference type="NCBI Taxonomy" id="1407499"/>
    <lineage>
        <taxon>Archaea</taxon>
        <taxon>Methanobacteriati</taxon>
        <taxon>Methanobacteriota</taxon>
        <taxon>Stenosarchaea group</taxon>
        <taxon>Halobacteria</taxon>
        <taxon>Halobacteriales</taxon>
        <taxon>Halobacteriaceae</taxon>
        <taxon>Halobacterium</taxon>
    </lineage>
</organism>
<sequence length="140" mass="14914">MASTRWRLAAVVLAGALPWVAVTFDGGWYPMFSVGFLHFDPFSFTSLPAYLARVESVPPRLTAWPTATLLYGAALATAVLDHVVGFDARIPAGLLFLTGVDVGLLGLSLSREPTILALPVGALWLWAAVWVGYGDALLGE</sequence>
<accession>A0A0U5H284</accession>
<evidence type="ECO:0000313" key="4">
    <source>
        <dbReference type="Proteomes" id="UP000066737"/>
    </source>
</evidence>
<dbReference type="STRING" id="1407499.HHUB_2316"/>
<proteinExistence type="predicted"/>
<name>A0A0U5H284_9EURY</name>
<evidence type="ECO:0000313" key="3">
    <source>
        <dbReference type="EMBL" id="CQH56012.1"/>
    </source>
</evidence>
<keyword evidence="1" id="KW-1133">Transmembrane helix</keyword>
<dbReference type="GeneID" id="91109767"/>